<dbReference type="InterPro" id="IPR036950">
    <property type="entry name" value="PBP_transglycosylase"/>
</dbReference>
<accession>A0ABQ1S8Q0</accession>
<feature type="region of interest" description="Disordered" evidence="12">
    <location>
        <begin position="689"/>
        <end position="712"/>
    </location>
</feature>
<gene>
    <name evidence="16" type="ORF">GCM10011515_18130</name>
</gene>
<evidence type="ECO:0000256" key="13">
    <source>
        <dbReference type="SAM" id="Phobius"/>
    </source>
</evidence>
<feature type="compositionally biased region" description="Pro residues" evidence="12">
    <location>
        <begin position="699"/>
        <end position="712"/>
    </location>
</feature>
<dbReference type="Pfam" id="PF00905">
    <property type="entry name" value="Transpeptidase"/>
    <property type="match status" value="1"/>
</dbReference>
<evidence type="ECO:0000256" key="8">
    <source>
        <dbReference type="ARBA" id="ARBA00022801"/>
    </source>
</evidence>
<evidence type="ECO:0000256" key="6">
    <source>
        <dbReference type="ARBA" id="ARBA00022676"/>
    </source>
</evidence>
<comment type="similarity">
    <text evidence="3">In the N-terminal section; belongs to the glycosyltransferase 51 family.</text>
</comment>
<organism evidence="16 17">
    <name type="scientific">Tsuneonella deserti</name>
    <dbReference type="NCBI Taxonomy" id="2035528"/>
    <lineage>
        <taxon>Bacteria</taxon>
        <taxon>Pseudomonadati</taxon>
        <taxon>Pseudomonadota</taxon>
        <taxon>Alphaproteobacteria</taxon>
        <taxon>Sphingomonadales</taxon>
        <taxon>Erythrobacteraceae</taxon>
        <taxon>Tsuneonella</taxon>
    </lineage>
</organism>
<proteinExistence type="inferred from homology"/>
<evidence type="ECO:0000256" key="1">
    <source>
        <dbReference type="ARBA" id="ARBA00004752"/>
    </source>
</evidence>
<dbReference type="Gene3D" id="3.40.710.10">
    <property type="entry name" value="DD-peptidase/beta-lactamase superfamily"/>
    <property type="match status" value="1"/>
</dbReference>
<name>A0ABQ1S8Q0_9SPHN</name>
<feature type="transmembrane region" description="Helical" evidence="13">
    <location>
        <begin position="64"/>
        <end position="85"/>
    </location>
</feature>
<evidence type="ECO:0000313" key="16">
    <source>
        <dbReference type="EMBL" id="GGD98656.1"/>
    </source>
</evidence>
<comment type="catalytic activity">
    <reaction evidence="11">
        <text>[GlcNAc-(1-&gt;4)-Mur2Ac(oyl-L-Ala-gamma-D-Glu-L-Lys-D-Ala-D-Ala)](n)-di-trans,octa-cis-undecaprenyl diphosphate + beta-D-GlcNAc-(1-&gt;4)-Mur2Ac(oyl-L-Ala-gamma-D-Glu-L-Lys-D-Ala-D-Ala)-di-trans,octa-cis-undecaprenyl diphosphate = [GlcNAc-(1-&gt;4)-Mur2Ac(oyl-L-Ala-gamma-D-Glu-L-Lys-D-Ala-D-Ala)](n+1)-di-trans,octa-cis-undecaprenyl diphosphate + di-trans,octa-cis-undecaprenyl diphosphate + H(+)</text>
        <dbReference type="Rhea" id="RHEA:23708"/>
        <dbReference type="Rhea" id="RHEA-COMP:9602"/>
        <dbReference type="Rhea" id="RHEA-COMP:9603"/>
        <dbReference type="ChEBI" id="CHEBI:15378"/>
        <dbReference type="ChEBI" id="CHEBI:58405"/>
        <dbReference type="ChEBI" id="CHEBI:60033"/>
        <dbReference type="ChEBI" id="CHEBI:78435"/>
        <dbReference type="EC" id="2.4.99.28"/>
    </reaction>
</comment>
<dbReference type="EMBL" id="BMKL01000001">
    <property type="protein sequence ID" value="GGD98656.1"/>
    <property type="molecule type" value="Genomic_DNA"/>
</dbReference>
<keyword evidence="7" id="KW-0808">Transferase</keyword>
<feature type="domain" description="Glycosyl transferase family 51" evidence="15">
    <location>
        <begin position="117"/>
        <end position="276"/>
    </location>
</feature>
<keyword evidence="5" id="KW-0645">Protease</keyword>
<dbReference type="InterPro" id="IPR012338">
    <property type="entry name" value="Beta-lactam/transpept-like"/>
</dbReference>
<comment type="caution">
    <text evidence="16">The sequence shown here is derived from an EMBL/GenBank/DDBJ whole genome shotgun (WGS) entry which is preliminary data.</text>
</comment>
<feature type="domain" description="Penicillin-binding protein transpeptidase" evidence="14">
    <location>
        <begin position="357"/>
        <end position="616"/>
    </location>
</feature>
<dbReference type="Proteomes" id="UP000619041">
    <property type="component" value="Unassembled WGS sequence"/>
</dbReference>
<evidence type="ECO:0000256" key="2">
    <source>
        <dbReference type="ARBA" id="ARBA00007090"/>
    </source>
</evidence>
<keyword evidence="17" id="KW-1185">Reference proteome</keyword>
<evidence type="ECO:0000256" key="12">
    <source>
        <dbReference type="SAM" id="MobiDB-lite"/>
    </source>
</evidence>
<keyword evidence="4" id="KW-0121">Carboxypeptidase</keyword>
<evidence type="ECO:0000256" key="9">
    <source>
        <dbReference type="ARBA" id="ARBA00023268"/>
    </source>
</evidence>
<dbReference type="SUPFAM" id="SSF53955">
    <property type="entry name" value="Lysozyme-like"/>
    <property type="match status" value="1"/>
</dbReference>
<dbReference type="PANTHER" id="PTHR32282">
    <property type="entry name" value="BINDING PROTEIN TRANSPEPTIDASE, PUTATIVE-RELATED"/>
    <property type="match status" value="1"/>
</dbReference>
<evidence type="ECO:0000256" key="10">
    <source>
        <dbReference type="ARBA" id="ARBA00044770"/>
    </source>
</evidence>
<keyword evidence="13" id="KW-1133">Transmembrane helix</keyword>
<keyword evidence="9" id="KW-0511">Multifunctional enzyme</keyword>
<dbReference type="InterPro" id="IPR001264">
    <property type="entry name" value="Glyco_trans_51"/>
</dbReference>
<comment type="pathway">
    <text evidence="1">Cell wall biogenesis; peptidoglycan biosynthesis.</text>
</comment>
<comment type="similarity">
    <text evidence="2">In the C-terminal section; belongs to the transpeptidase family.</text>
</comment>
<keyword evidence="13" id="KW-0812">Transmembrane</keyword>
<dbReference type="RefSeq" id="WP_188644837.1">
    <property type="nucleotide sequence ID" value="NZ_BMKL01000001.1"/>
</dbReference>
<evidence type="ECO:0000256" key="5">
    <source>
        <dbReference type="ARBA" id="ARBA00022670"/>
    </source>
</evidence>
<dbReference type="PANTHER" id="PTHR32282:SF33">
    <property type="entry name" value="PEPTIDOGLYCAN GLYCOSYLTRANSFERASE"/>
    <property type="match status" value="1"/>
</dbReference>
<keyword evidence="13" id="KW-0472">Membrane</keyword>
<feature type="region of interest" description="Disordered" evidence="12">
    <location>
        <begin position="620"/>
        <end position="671"/>
    </location>
</feature>
<dbReference type="SUPFAM" id="SSF56601">
    <property type="entry name" value="beta-lactamase/transpeptidase-like"/>
    <property type="match status" value="1"/>
</dbReference>
<dbReference type="EC" id="2.4.99.28" evidence="10"/>
<dbReference type="Pfam" id="PF00912">
    <property type="entry name" value="Transgly"/>
    <property type="match status" value="1"/>
</dbReference>
<evidence type="ECO:0000259" key="15">
    <source>
        <dbReference type="Pfam" id="PF00912"/>
    </source>
</evidence>
<evidence type="ECO:0000256" key="3">
    <source>
        <dbReference type="ARBA" id="ARBA00007739"/>
    </source>
</evidence>
<evidence type="ECO:0000256" key="11">
    <source>
        <dbReference type="ARBA" id="ARBA00049902"/>
    </source>
</evidence>
<reference evidence="17" key="1">
    <citation type="journal article" date="2019" name="Int. J. Syst. Evol. Microbiol.">
        <title>The Global Catalogue of Microorganisms (GCM) 10K type strain sequencing project: providing services to taxonomists for standard genome sequencing and annotation.</title>
        <authorList>
            <consortium name="The Broad Institute Genomics Platform"/>
            <consortium name="The Broad Institute Genome Sequencing Center for Infectious Disease"/>
            <person name="Wu L."/>
            <person name="Ma J."/>
        </authorList>
    </citation>
    <scope>NUCLEOTIDE SEQUENCE [LARGE SCALE GENOMIC DNA]</scope>
    <source>
        <strain evidence="17">CGMCC 1.15959</strain>
    </source>
</reference>
<evidence type="ECO:0000259" key="14">
    <source>
        <dbReference type="Pfam" id="PF00905"/>
    </source>
</evidence>
<dbReference type="InterPro" id="IPR001460">
    <property type="entry name" value="PCN-bd_Tpept"/>
</dbReference>
<evidence type="ECO:0000313" key="17">
    <source>
        <dbReference type="Proteomes" id="UP000619041"/>
    </source>
</evidence>
<dbReference type="Gene3D" id="1.10.3810.10">
    <property type="entry name" value="Biosynthetic peptidoglycan transglycosylase-like"/>
    <property type="match status" value="1"/>
</dbReference>
<keyword evidence="6" id="KW-0328">Glycosyltransferase</keyword>
<keyword evidence="8" id="KW-0378">Hydrolase</keyword>
<dbReference type="InterPro" id="IPR050396">
    <property type="entry name" value="Glycosyltr_51/Transpeptidase"/>
</dbReference>
<dbReference type="InterPro" id="IPR023346">
    <property type="entry name" value="Lysozyme-like_dom_sf"/>
</dbReference>
<evidence type="ECO:0000256" key="4">
    <source>
        <dbReference type="ARBA" id="ARBA00022645"/>
    </source>
</evidence>
<sequence>MSLLAPWSRRKPEPEPAPHAGYFALHEAFGDDDAVADQFDDWSPQPDGAHPARRLWLGRRRRWWIVRGLAALLALFIVIVAWLAVTAPMSKSLQPIAAPQLTLLASDGTPIARNGAVIDKPVEVAKLPPHVVHAFLAIEDRRFYDHWGIDPRGLARAAWTGYGGGSTITQQLAKFTFLTPEQTLTRKAREMLIAFWLEAWLTKDEILQRYLSNAYFGDNVYGLRAASLHYFYRQPERLKPDQAAMLAGLVQAPSRYAPTRHYDRAAKRMRLVVGSMVDAGYLTPAEGRAMRPPRLDVRPDKSLPTGTYFADWALPQGRQLAEAGYGGQTLTTTLDSRLQSIARQVTRRVPGNAQVALVAMRPNGEVVAMIGGRDYARSPFNRATQARRQPGSTFKLFVWLAALRNGMGPDDRIDNREILTGSYRPKNAGGNYSDSITLEEAFARSSNVAAVRLLKTVGSEKVIATARDLGVTSPLAAGDPSLALGTSTMTLLELTSAYAGVAANDFPVTARAFAMPERGWLAKAWEWSNHERLSGRTHGDIEQLLRAAVSHGTGRAAALSVPAYGKTGTSQDYRDALFVGYAGDLVVGVWLGNDDNKPLNGVTGGSVPARIWRDFMTRALGKPAQKTAPRPDEREDPGTPVEPMDVPGPAAIPTAEFPIDERGSRVRIGGEGVTVTTDVEGVPVDVRLGRDGLRIEPGATPPAPPSPTPTGP</sequence>
<evidence type="ECO:0000256" key="7">
    <source>
        <dbReference type="ARBA" id="ARBA00022679"/>
    </source>
</evidence>
<protein>
    <recommendedName>
        <fullName evidence="10">peptidoglycan glycosyltransferase</fullName>
        <ecNumber evidence="10">2.4.99.28</ecNumber>
    </recommendedName>
</protein>